<dbReference type="EMBL" id="KY684083">
    <property type="protein sequence ID" value="ARF08173.1"/>
    <property type="molecule type" value="Genomic_DNA"/>
</dbReference>
<gene>
    <name evidence="1" type="ORF">Catovirus_1_223</name>
</gene>
<protein>
    <submittedName>
        <fullName evidence="1">Uncharacterized protein</fullName>
    </submittedName>
</protein>
<evidence type="ECO:0000313" key="1">
    <source>
        <dbReference type="EMBL" id="ARF08173.1"/>
    </source>
</evidence>
<proteinExistence type="predicted"/>
<sequence length="260" mass="29973">MPTKKRIYVNKNKNKETIYITLDSKVSKETVVNDDDRFHITKVESEVKKSGKMYVTVEMERRDKLIESSLDWINKITRKKIQSTQKQIIHPAVYAMNVNDFSKELSESGALSKYIVNNKLLKTDDKNTILYCVGDGSIGLTGYIMSIATSWKIISFDPLANDTIVNENFSICKKYDYDVDLINVFDNKTKIVVMALHSHGNIQMFYERLKNFYAGLTYVIMSVPCCGGFKSKLKFEETQAYVDYSSLSEKNKYYVYEGSF</sequence>
<accession>A0A1V0S8Y9</accession>
<reference evidence="1" key="1">
    <citation type="journal article" date="2017" name="Science">
        <title>Giant viruses with an expanded complement of translation system components.</title>
        <authorList>
            <person name="Schulz F."/>
            <person name="Yutin N."/>
            <person name="Ivanova N.N."/>
            <person name="Ortega D.R."/>
            <person name="Lee T.K."/>
            <person name="Vierheilig J."/>
            <person name="Daims H."/>
            <person name="Horn M."/>
            <person name="Wagner M."/>
            <person name="Jensen G.J."/>
            <person name="Kyrpides N.C."/>
            <person name="Koonin E.V."/>
            <person name="Woyke T."/>
        </authorList>
    </citation>
    <scope>NUCLEOTIDE SEQUENCE</scope>
    <source>
        <strain evidence="1">CTV1</strain>
    </source>
</reference>
<organism evidence="1">
    <name type="scientific">Catovirus CTV1</name>
    <dbReference type="NCBI Taxonomy" id="1977631"/>
    <lineage>
        <taxon>Viruses</taxon>
        <taxon>Varidnaviria</taxon>
        <taxon>Bamfordvirae</taxon>
        <taxon>Nucleocytoviricota</taxon>
        <taxon>Megaviricetes</taxon>
        <taxon>Imitervirales</taxon>
        <taxon>Mimiviridae</taxon>
        <taxon>Klosneuvirinae</taxon>
        <taxon>Catovirus</taxon>
    </lineage>
</organism>
<name>A0A1V0S8Y9_9VIRU</name>